<organism evidence="7 8">
    <name type="scientific">Taishania pollutisoli</name>
    <dbReference type="NCBI Taxonomy" id="2766479"/>
    <lineage>
        <taxon>Bacteria</taxon>
        <taxon>Pseudomonadati</taxon>
        <taxon>Bacteroidota</taxon>
        <taxon>Flavobacteriia</taxon>
        <taxon>Flavobacteriales</taxon>
        <taxon>Crocinitomicaceae</taxon>
        <taxon>Taishania</taxon>
    </lineage>
</organism>
<dbReference type="AlphaFoldDB" id="A0A8J6TY88"/>
<gene>
    <name evidence="7" type="ORF">H9Y05_14465</name>
</gene>
<dbReference type="EMBL" id="JACVEL010000013">
    <property type="protein sequence ID" value="MBC9813676.1"/>
    <property type="molecule type" value="Genomic_DNA"/>
</dbReference>
<dbReference type="Gene3D" id="3.40.630.30">
    <property type="match status" value="1"/>
</dbReference>
<accession>A0A8J6TY88</accession>
<reference evidence="7" key="1">
    <citation type="submission" date="2020-09" db="EMBL/GenBank/DDBJ databases">
        <title>Taishania pollutisoli gen. nov., sp. nov., Isolated from Tetrabromobisphenol A-Contaminated Soil.</title>
        <authorList>
            <person name="Chen Q."/>
        </authorList>
    </citation>
    <scope>NUCLEOTIDE SEQUENCE</scope>
    <source>
        <strain evidence="7">CZZ-1</strain>
    </source>
</reference>
<dbReference type="Pfam" id="PF13444">
    <property type="entry name" value="Acetyltransf_5"/>
    <property type="match status" value="1"/>
</dbReference>
<evidence type="ECO:0000256" key="3">
    <source>
        <dbReference type="ARBA" id="ARBA00022679"/>
    </source>
</evidence>
<dbReference type="SUPFAM" id="SSF55729">
    <property type="entry name" value="Acyl-CoA N-acyltransferases (Nat)"/>
    <property type="match status" value="1"/>
</dbReference>
<evidence type="ECO:0000313" key="7">
    <source>
        <dbReference type="EMBL" id="MBC9813676.1"/>
    </source>
</evidence>
<dbReference type="InterPro" id="IPR052351">
    <property type="entry name" value="Ornithine_N-alpha-AT"/>
</dbReference>
<protein>
    <submittedName>
        <fullName evidence="7">Lysophospholipid acyltransferase family protein</fullName>
    </submittedName>
</protein>
<keyword evidence="8" id="KW-1185">Reference proteome</keyword>
<dbReference type="PANTHER" id="PTHR37323">
    <property type="entry name" value="GCN5-RELATED N-ACETYLTRANSFERASE"/>
    <property type="match status" value="1"/>
</dbReference>
<dbReference type="RefSeq" id="WP_216714711.1">
    <property type="nucleotide sequence ID" value="NZ_JACVEL010000013.1"/>
</dbReference>
<dbReference type="Proteomes" id="UP000652681">
    <property type="component" value="Unassembled WGS sequence"/>
</dbReference>
<feature type="domain" description="Phospholipid/glycerol acyltransferase" evidence="6">
    <location>
        <begin position="81"/>
        <end position="203"/>
    </location>
</feature>
<dbReference type="CDD" id="cd07986">
    <property type="entry name" value="LPLAT_ACT14924-like"/>
    <property type="match status" value="1"/>
</dbReference>
<dbReference type="GO" id="GO:0016746">
    <property type="term" value="F:acyltransferase activity"/>
    <property type="evidence" value="ECO:0007669"/>
    <property type="project" value="UniProtKB-KW"/>
</dbReference>
<keyword evidence="4" id="KW-0443">Lipid metabolism</keyword>
<dbReference type="GO" id="GO:0006629">
    <property type="term" value="P:lipid metabolic process"/>
    <property type="evidence" value="ECO:0007669"/>
    <property type="project" value="UniProtKB-KW"/>
</dbReference>
<keyword evidence="2" id="KW-0444">Lipid biosynthesis</keyword>
<comment type="pathway">
    <text evidence="1">Lipid metabolism.</text>
</comment>
<proteinExistence type="predicted"/>
<evidence type="ECO:0000256" key="1">
    <source>
        <dbReference type="ARBA" id="ARBA00005189"/>
    </source>
</evidence>
<dbReference type="SMART" id="SM00563">
    <property type="entry name" value="PlsC"/>
    <property type="match status" value="1"/>
</dbReference>
<evidence type="ECO:0000313" key="8">
    <source>
        <dbReference type="Proteomes" id="UP000652681"/>
    </source>
</evidence>
<dbReference type="InterPro" id="IPR002123">
    <property type="entry name" value="Plipid/glycerol_acylTrfase"/>
</dbReference>
<name>A0A8J6TY88_9FLAO</name>
<evidence type="ECO:0000259" key="6">
    <source>
        <dbReference type="SMART" id="SM00563"/>
    </source>
</evidence>
<evidence type="ECO:0000256" key="2">
    <source>
        <dbReference type="ARBA" id="ARBA00022516"/>
    </source>
</evidence>
<keyword evidence="3" id="KW-0808">Transferase</keyword>
<evidence type="ECO:0000256" key="5">
    <source>
        <dbReference type="ARBA" id="ARBA00023315"/>
    </source>
</evidence>
<dbReference type="PANTHER" id="PTHR37323:SF1">
    <property type="entry name" value="L-ORNITHINE N(ALPHA)-ACYLTRANSFERASE"/>
    <property type="match status" value="1"/>
</dbReference>
<dbReference type="SUPFAM" id="SSF69593">
    <property type="entry name" value="Glycerol-3-phosphate (1)-acyltransferase"/>
    <property type="match status" value="1"/>
</dbReference>
<sequence>MQLVKTRDIYQVSGLNKLGLFGIPIAWSVKNISGLTKANKIYSKGFGKNTPDFLQFVLDDLNIDFELYEEDVKRIPKEGPFVIVANHPLGAMDGILMMHIIAKVRPDFKIMGNFLLHKIKPLEPMVIAVNPFETRKEAFNSSKGMRDAIQHVNDGGCLGIFPAGEVSGKEKDGKINDRDWQKSAIKLIRKLNVPVIPMYFHSKNSPFFYRMAKLHPTLQTALLPKEAVRTRPKPIYIRIGKPISAKHQQEFKEVEELAAFLRNKTYSLSTFYSDKKVRLMKSLKIPVTIHTDSNSIQPKPIICETPVDLLVTDLNELRKEEKKLLFKSNNYECYFTKAKEIPNVLREIGRLREITFREIGEGTNQETDLDRYDVHYQHLFLWDTETERIVGAYRIALGKKVYEKYGVDGFYLNELFHFEAEFRPFFPQCIEMGRAFVVPDYQQKPMPLFLLWRGVVHVMLRNPSHKFIIGSVSISNRFSDFSKSLMIEFVKSHYYDPYIAQFIRAKHEFKIKLKEEDKHFFFSEAEADLNKFDKLIDELEPNVLRLPVLVKKYIKQNARVIGFNVDPKFNDAIDGLMYIRISDLPESTVKPVLEELQAALNQQQ</sequence>
<keyword evidence="5 7" id="KW-0012">Acyltransferase</keyword>
<dbReference type="Pfam" id="PF19576">
    <property type="entry name" value="Acyltransf_2"/>
    <property type="match status" value="1"/>
</dbReference>
<comment type="caution">
    <text evidence="7">The sequence shown here is derived from an EMBL/GenBank/DDBJ whole genome shotgun (WGS) entry which is preliminary data.</text>
</comment>
<dbReference type="InterPro" id="IPR016181">
    <property type="entry name" value="Acyl_CoA_acyltransferase"/>
</dbReference>
<dbReference type="InterPro" id="IPR045746">
    <property type="entry name" value="ACT14924-like_Acyltransf_dom"/>
</dbReference>
<evidence type="ECO:0000256" key="4">
    <source>
        <dbReference type="ARBA" id="ARBA00023098"/>
    </source>
</evidence>